<dbReference type="Proteomes" id="UP001595851">
    <property type="component" value="Unassembled WGS sequence"/>
</dbReference>
<reference evidence="3" key="1">
    <citation type="journal article" date="2019" name="Int. J. Syst. Evol. Microbiol.">
        <title>The Global Catalogue of Microorganisms (GCM) 10K type strain sequencing project: providing services to taxonomists for standard genome sequencing and annotation.</title>
        <authorList>
            <consortium name="The Broad Institute Genomics Platform"/>
            <consortium name="The Broad Institute Genome Sequencing Center for Infectious Disease"/>
            <person name="Wu L."/>
            <person name="Ma J."/>
        </authorList>
    </citation>
    <scope>NUCLEOTIDE SEQUENCE [LARGE SCALE GENOMIC DNA]</scope>
    <source>
        <strain evidence="3">TBRC 1276</strain>
    </source>
</reference>
<sequence>MALRLLGMPGRALIESPEVVGRGSHSDEADGLAAPPSTITEHPVPDAKTIFTLSLPYATITLFFIRSFERQ</sequence>
<evidence type="ECO:0000313" key="2">
    <source>
        <dbReference type="EMBL" id="MFC4008987.1"/>
    </source>
</evidence>
<feature type="region of interest" description="Disordered" evidence="1">
    <location>
        <begin position="17"/>
        <end position="39"/>
    </location>
</feature>
<dbReference type="EMBL" id="JBHSBI010000008">
    <property type="protein sequence ID" value="MFC4008987.1"/>
    <property type="molecule type" value="Genomic_DNA"/>
</dbReference>
<protein>
    <submittedName>
        <fullName evidence="2">Uncharacterized protein</fullName>
    </submittedName>
</protein>
<accession>A0ABV8G4P4</accession>
<evidence type="ECO:0000313" key="3">
    <source>
        <dbReference type="Proteomes" id="UP001595851"/>
    </source>
</evidence>
<gene>
    <name evidence="2" type="ORF">ACFOY2_17280</name>
</gene>
<name>A0ABV8G4P4_9ACTN</name>
<dbReference type="RefSeq" id="WP_379529052.1">
    <property type="nucleotide sequence ID" value="NZ_JBHSBI010000008.1"/>
</dbReference>
<keyword evidence="3" id="KW-1185">Reference proteome</keyword>
<proteinExistence type="predicted"/>
<organism evidence="2 3">
    <name type="scientific">Nonomuraea purpurea</name>
    <dbReference type="NCBI Taxonomy" id="1849276"/>
    <lineage>
        <taxon>Bacteria</taxon>
        <taxon>Bacillati</taxon>
        <taxon>Actinomycetota</taxon>
        <taxon>Actinomycetes</taxon>
        <taxon>Streptosporangiales</taxon>
        <taxon>Streptosporangiaceae</taxon>
        <taxon>Nonomuraea</taxon>
    </lineage>
</organism>
<comment type="caution">
    <text evidence="2">The sequence shown here is derived from an EMBL/GenBank/DDBJ whole genome shotgun (WGS) entry which is preliminary data.</text>
</comment>
<evidence type="ECO:0000256" key="1">
    <source>
        <dbReference type="SAM" id="MobiDB-lite"/>
    </source>
</evidence>